<dbReference type="PANTHER" id="PTHR36441:SF1">
    <property type="entry name" value="DUF503 DOMAIN-CONTAINING PROTEIN"/>
    <property type="match status" value="1"/>
</dbReference>
<keyword evidence="2" id="KW-1185">Reference proteome</keyword>
<dbReference type="OrthoDB" id="9809023at2"/>
<sequence>MIGYLEVECYLYEAQSLKQKRSIIKRVLTRAHNGYNVAVSELDDQDLWQRTTLGFVSISSNKVQTEKELHRVLALIDSFPEIERTITNIQWL</sequence>
<dbReference type="Gene3D" id="3.30.70.1120">
    <property type="entry name" value="TT1725-like"/>
    <property type="match status" value="1"/>
</dbReference>
<dbReference type="eggNOG" id="COG1550">
    <property type="taxonomic scope" value="Bacteria"/>
</dbReference>
<name>A0A0A5GB36_9BACI</name>
<dbReference type="InterPro" id="IPR007546">
    <property type="entry name" value="DUF503"/>
</dbReference>
<organism evidence="1 2">
    <name type="scientific">Pontibacillus litoralis JSM 072002</name>
    <dbReference type="NCBI Taxonomy" id="1385512"/>
    <lineage>
        <taxon>Bacteria</taxon>
        <taxon>Bacillati</taxon>
        <taxon>Bacillota</taxon>
        <taxon>Bacilli</taxon>
        <taxon>Bacillales</taxon>
        <taxon>Bacillaceae</taxon>
        <taxon>Pontibacillus</taxon>
    </lineage>
</organism>
<dbReference type="Proteomes" id="UP000030401">
    <property type="component" value="Unassembled WGS sequence"/>
</dbReference>
<dbReference type="InterPro" id="IPR036746">
    <property type="entry name" value="TT1725-like_sf"/>
</dbReference>
<dbReference type="RefSeq" id="WP_036831888.1">
    <property type="nucleotide sequence ID" value="NZ_AVPG01000002.1"/>
</dbReference>
<gene>
    <name evidence="1" type="ORF">N784_06990</name>
</gene>
<dbReference type="Pfam" id="PF04456">
    <property type="entry name" value="DUF503"/>
    <property type="match status" value="1"/>
</dbReference>
<reference evidence="1 2" key="1">
    <citation type="submission" date="2013-08" db="EMBL/GenBank/DDBJ databases">
        <authorList>
            <person name="Huang J."/>
            <person name="Wang G."/>
        </authorList>
    </citation>
    <scope>NUCLEOTIDE SEQUENCE [LARGE SCALE GENOMIC DNA]</scope>
    <source>
        <strain evidence="1 2">JSM 072002</strain>
    </source>
</reference>
<dbReference type="SUPFAM" id="SSF103007">
    <property type="entry name" value="Hypothetical protein TT1725"/>
    <property type="match status" value="1"/>
</dbReference>
<evidence type="ECO:0000313" key="1">
    <source>
        <dbReference type="EMBL" id="KGX88403.1"/>
    </source>
</evidence>
<accession>A0A0A5GB36</accession>
<dbReference type="PANTHER" id="PTHR36441">
    <property type="entry name" value="HYPOTHETICAL CYTOSOLIC PROTEIN"/>
    <property type="match status" value="1"/>
</dbReference>
<proteinExistence type="predicted"/>
<dbReference type="AlphaFoldDB" id="A0A0A5GB36"/>
<protein>
    <recommendedName>
        <fullName evidence="3">DUF503 domain-containing protein</fullName>
    </recommendedName>
</protein>
<dbReference type="EMBL" id="AVPG01000002">
    <property type="protein sequence ID" value="KGX88403.1"/>
    <property type="molecule type" value="Genomic_DNA"/>
</dbReference>
<evidence type="ECO:0008006" key="3">
    <source>
        <dbReference type="Google" id="ProtNLM"/>
    </source>
</evidence>
<dbReference type="STRING" id="1385512.N784_06990"/>
<evidence type="ECO:0000313" key="2">
    <source>
        <dbReference type="Proteomes" id="UP000030401"/>
    </source>
</evidence>
<comment type="caution">
    <text evidence="1">The sequence shown here is derived from an EMBL/GenBank/DDBJ whole genome shotgun (WGS) entry which is preliminary data.</text>
</comment>